<protein>
    <submittedName>
        <fullName evidence="1">ORF27</fullName>
    </submittedName>
</protein>
<evidence type="ECO:0000313" key="1">
    <source>
        <dbReference type="EMBL" id="DBA51793.1"/>
    </source>
</evidence>
<reference evidence="1" key="1">
    <citation type="journal article" date="2024" name="Environ. Microbiol. Rep.">
        <title>Hiding in plain sight: The discovery of complete genomes of 11 hypothetical spindle-shaped viruses that putatively infect mesophilic ammonia-oxidizing archaea.</title>
        <authorList>
            <person name="Ni Y."/>
            <person name="Xu T."/>
            <person name="Yan S."/>
            <person name="Chen L."/>
            <person name="Wang Y."/>
        </authorList>
    </citation>
    <scope>NUCLEOTIDE SEQUENCE</scope>
    <source>
        <strain evidence="1">NMH1</strain>
    </source>
</reference>
<sequence length="68" mass="7944">MTLVCKNICLHPEYAHKKIVRDLANTPYKKCSKCCLFIKYDGIWCPCCGVKLSKRAKNTIARRRRLEL</sequence>
<organism evidence="1">
    <name type="scientific">Nitrosopumilaceae spindle-shaped virus</name>
    <dbReference type="NCBI Taxonomy" id="3065433"/>
    <lineage>
        <taxon>Viruses</taxon>
    </lineage>
</organism>
<proteinExistence type="predicted"/>
<name>A0AAT9JER8_9VIRU</name>
<accession>A0AAT9JER8</accession>
<dbReference type="EMBL" id="BK067784">
    <property type="protein sequence ID" value="DBA51793.1"/>
    <property type="molecule type" value="Genomic_DNA"/>
</dbReference>
<reference evidence="1" key="2">
    <citation type="submission" date="2024-03" db="EMBL/GenBank/DDBJ databases">
        <authorList>
            <person name="Ni Y."/>
            <person name="Xu T."/>
            <person name="Yan S."/>
            <person name="Chen L."/>
            <person name="Wang Y."/>
        </authorList>
    </citation>
    <scope>NUCLEOTIDE SEQUENCE</scope>
    <source>
        <strain evidence="1">NMH1</strain>
    </source>
</reference>